<proteinExistence type="predicted"/>
<dbReference type="Proteomes" id="UP000004358">
    <property type="component" value="Unassembled WGS sequence"/>
</dbReference>
<protein>
    <recommendedName>
        <fullName evidence="3">DUF3341 domain-containing protein</fullName>
    </recommendedName>
</protein>
<dbReference type="STRING" id="314230.DSM3645_17260"/>
<accession>A3ZNM7</accession>
<organism evidence="1 2">
    <name type="scientific">Blastopirellula marina DSM 3645</name>
    <dbReference type="NCBI Taxonomy" id="314230"/>
    <lineage>
        <taxon>Bacteria</taxon>
        <taxon>Pseudomonadati</taxon>
        <taxon>Planctomycetota</taxon>
        <taxon>Planctomycetia</taxon>
        <taxon>Pirellulales</taxon>
        <taxon>Pirellulaceae</taxon>
        <taxon>Blastopirellula</taxon>
    </lineage>
</organism>
<gene>
    <name evidence="1" type="ORF">DSM3645_17260</name>
</gene>
<dbReference type="InterPro" id="IPR052948">
    <property type="entry name" value="Low_temp-induced_all0457"/>
</dbReference>
<name>A3ZNM7_9BACT</name>
<sequence length="176" mass="17839">MNTMSKAVFCTVKSVDQATKIVERLKASGFDNNDISLLFPDDTGPNQLGVDNQTKAPEGATTGVSTGAVLGGGLGWLAGIGALAIPGVGPLIAAGPIMAALAGAAVGGAVGGVTGGLIGMGIPEYEAKLYERKVSEGHALISVHSEDSDETKRAKQIFEEADAEDISMANEPAKRS</sequence>
<dbReference type="EMBL" id="AANZ01000003">
    <property type="protein sequence ID" value="EAQ81922.1"/>
    <property type="molecule type" value="Genomic_DNA"/>
</dbReference>
<comment type="caution">
    <text evidence="1">The sequence shown here is derived from an EMBL/GenBank/DDBJ whole genome shotgun (WGS) entry which is preliminary data.</text>
</comment>
<dbReference type="HOGENOM" id="CLU_083853_2_1_0"/>
<dbReference type="eggNOG" id="COG4803">
    <property type="taxonomic scope" value="Bacteria"/>
</dbReference>
<dbReference type="PANTHER" id="PTHR36109:SF2">
    <property type="entry name" value="MEMBRANE PROTEIN"/>
    <property type="match status" value="1"/>
</dbReference>
<evidence type="ECO:0008006" key="3">
    <source>
        <dbReference type="Google" id="ProtNLM"/>
    </source>
</evidence>
<evidence type="ECO:0000313" key="2">
    <source>
        <dbReference type="Proteomes" id="UP000004358"/>
    </source>
</evidence>
<reference evidence="1 2" key="1">
    <citation type="submission" date="2006-02" db="EMBL/GenBank/DDBJ databases">
        <authorList>
            <person name="Amann R."/>
            <person name="Ferriera S."/>
            <person name="Johnson J."/>
            <person name="Kravitz S."/>
            <person name="Halpern A."/>
            <person name="Remington K."/>
            <person name="Beeson K."/>
            <person name="Tran B."/>
            <person name="Rogers Y.-H."/>
            <person name="Friedman R."/>
            <person name="Venter J.C."/>
        </authorList>
    </citation>
    <scope>NUCLEOTIDE SEQUENCE [LARGE SCALE GENOMIC DNA]</scope>
    <source>
        <strain evidence="1 2">DSM 3645</strain>
    </source>
</reference>
<dbReference type="AlphaFoldDB" id="A3ZNM7"/>
<evidence type="ECO:0000313" key="1">
    <source>
        <dbReference type="EMBL" id="EAQ81922.1"/>
    </source>
</evidence>
<dbReference type="PANTHER" id="PTHR36109">
    <property type="entry name" value="MEMBRANE PROTEIN-RELATED"/>
    <property type="match status" value="1"/>
</dbReference>